<feature type="domain" description="HTH araC/xylS-type" evidence="4">
    <location>
        <begin position="168"/>
        <end position="266"/>
    </location>
</feature>
<evidence type="ECO:0000259" key="4">
    <source>
        <dbReference type="PROSITE" id="PS01124"/>
    </source>
</evidence>
<dbReference type="AlphaFoldDB" id="A0A1G7NMX6"/>
<evidence type="ECO:0000256" key="2">
    <source>
        <dbReference type="ARBA" id="ARBA00023125"/>
    </source>
</evidence>
<dbReference type="InterPro" id="IPR009057">
    <property type="entry name" value="Homeodomain-like_sf"/>
</dbReference>
<dbReference type="Gene3D" id="1.10.10.60">
    <property type="entry name" value="Homeodomain-like"/>
    <property type="match status" value="2"/>
</dbReference>
<proteinExistence type="predicted"/>
<dbReference type="PANTHER" id="PTHR43280:SF2">
    <property type="entry name" value="HTH-TYPE TRANSCRIPTIONAL REGULATOR EXSA"/>
    <property type="match status" value="1"/>
</dbReference>
<keyword evidence="3" id="KW-0804">Transcription</keyword>
<dbReference type="PANTHER" id="PTHR43280">
    <property type="entry name" value="ARAC-FAMILY TRANSCRIPTIONAL REGULATOR"/>
    <property type="match status" value="1"/>
</dbReference>
<evidence type="ECO:0000313" key="6">
    <source>
        <dbReference type="Proteomes" id="UP000199072"/>
    </source>
</evidence>
<dbReference type="SMART" id="SM00342">
    <property type="entry name" value="HTH_ARAC"/>
    <property type="match status" value="1"/>
</dbReference>
<dbReference type="SUPFAM" id="SSF46689">
    <property type="entry name" value="Homeodomain-like"/>
    <property type="match status" value="2"/>
</dbReference>
<reference evidence="5 6" key="1">
    <citation type="submission" date="2016-10" db="EMBL/GenBank/DDBJ databases">
        <authorList>
            <person name="de Groot N.N."/>
        </authorList>
    </citation>
    <scope>NUCLEOTIDE SEQUENCE [LARGE SCALE GENOMIC DNA]</scope>
    <source>
        <strain evidence="5 6">47C3B</strain>
    </source>
</reference>
<keyword evidence="1" id="KW-0805">Transcription regulation</keyword>
<protein>
    <submittedName>
        <fullName evidence="5">AraC-type DNA-binding protein</fullName>
    </submittedName>
</protein>
<dbReference type="Proteomes" id="UP000199072">
    <property type="component" value="Unassembled WGS sequence"/>
</dbReference>
<name>A0A1G7NMX6_9SPHI</name>
<sequence length="266" mass="29799">MLALTKGNYLGAVHGKVAANGVLIGLTEYSGDLNYSPMHYHENPHLSFVLNGTMSVRRKGLSGTSQALEACSFMRAGEAHQNFLHSTKGKNINLELEPDFFRSYGLNESQLTPQTVKDHPGTSVLMLRLYKELMIGDESLNDSIHMLLLSIANDWKSDNTDAAPLWVNMVRELLHDNWNKAISLNDIALAANVHPVTVSKYFTRYFGTTFGEYRRKLKVERAAVMIGSSTLTLTEISYACGFFDQSHFIRAFKSSTHLLPLELRKI</sequence>
<dbReference type="Pfam" id="PF12833">
    <property type="entry name" value="HTH_18"/>
    <property type="match status" value="1"/>
</dbReference>
<keyword evidence="2 5" id="KW-0238">DNA-binding</keyword>
<dbReference type="PROSITE" id="PS01124">
    <property type="entry name" value="HTH_ARAC_FAMILY_2"/>
    <property type="match status" value="1"/>
</dbReference>
<gene>
    <name evidence="5" type="ORF">SAMN05216464_12826</name>
</gene>
<keyword evidence="6" id="KW-1185">Reference proteome</keyword>
<dbReference type="InterPro" id="IPR018060">
    <property type="entry name" value="HTH_AraC"/>
</dbReference>
<dbReference type="GO" id="GO:0003700">
    <property type="term" value="F:DNA-binding transcription factor activity"/>
    <property type="evidence" value="ECO:0007669"/>
    <property type="project" value="InterPro"/>
</dbReference>
<evidence type="ECO:0000256" key="3">
    <source>
        <dbReference type="ARBA" id="ARBA00023163"/>
    </source>
</evidence>
<dbReference type="OrthoDB" id="511992at2"/>
<dbReference type="STRING" id="1391627.SAMN05216464_12826"/>
<dbReference type="RefSeq" id="WP_091157575.1">
    <property type="nucleotide sequence ID" value="NZ_FNAI01000028.1"/>
</dbReference>
<organism evidence="5 6">
    <name type="scientific">Mucilaginibacter pineti</name>
    <dbReference type="NCBI Taxonomy" id="1391627"/>
    <lineage>
        <taxon>Bacteria</taxon>
        <taxon>Pseudomonadati</taxon>
        <taxon>Bacteroidota</taxon>
        <taxon>Sphingobacteriia</taxon>
        <taxon>Sphingobacteriales</taxon>
        <taxon>Sphingobacteriaceae</taxon>
        <taxon>Mucilaginibacter</taxon>
    </lineage>
</organism>
<accession>A0A1G7NMX6</accession>
<evidence type="ECO:0000256" key="1">
    <source>
        <dbReference type="ARBA" id="ARBA00023015"/>
    </source>
</evidence>
<evidence type="ECO:0000313" key="5">
    <source>
        <dbReference type="EMBL" id="SDF75353.1"/>
    </source>
</evidence>
<dbReference type="EMBL" id="FNAI01000028">
    <property type="protein sequence ID" value="SDF75353.1"/>
    <property type="molecule type" value="Genomic_DNA"/>
</dbReference>
<dbReference type="GO" id="GO:0043565">
    <property type="term" value="F:sequence-specific DNA binding"/>
    <property type="evidence" value="ECO:0007669"/>
    <property type="project" value="InterPro"/>
</dbReference>